<evidence type="ECO:0000256" key="7">
    <source>
        <dbReference type="SAM" id="SignalP"/>
    </source>
</evidence>
<evidence type="ECO:0000256" key="4">
    <source>
        <dbReference type="ARBA" id="ARBA00022638"/>
    </source>
</evidence>
<evidence type="ECO:0000256" key="5">
    <source>
        <dbReference type="ARBA" id="ARBA00022801"/>
    </source>
</evidence>
<keyword evidence="6" id="KW-0326">Glycosidase</keyword>
<dbReference type="Proteomes" id="UP000694865">
    <property type="component" value="Unplaced"/>
</dbReference>
<keyword evidence="3" id="KW-0929">Antimicrobial</keyword>
<evidence type="ECO:0000256" key="1">
    <source>
        <dbReference type="ARBA" id="ARBA00000632"/>
    </source>
</evidence>
<keyword evidence="7" id="KW-0732">Signal</keyword>
<organism evidence="8 9">
    <name type="scientific">Saccoglossus kowalevskii</name>
    <name type="common">Acorn worm</name>
    <dbReference type="NCBI Taxonomy" id="10224"/>
    <lineage>
        <taxon>Eukaryota</taxon>
        <taxon>Metazoa</taxon>
        <taxon>Hemichordata</taxon>
        <taxon>Enteropneusta</taxon>
        <taxon>Harrimaniidae</taxon>
        <taxon>Saccoglossus</taxon>
    </lineage>
</organism>
<evidence type="ECO:0000313" key="9">
    <source>
        <dbReference type="RefSeq" id="XP_006815416.1"/>
    </source>
</evidence>
<protein>
    <recommendedName>
        <fullName evidence="2">lysozyme</fullName>
        <ecNumber evidence="2">3.2.1.17</ecNumber>
    </recommendedName>
</protein>
<sequence length="167" mass="17883">MYTTLLTFLWCSTFLVFGSDGNTENDDGCFLVGGVCKPATSCVGTTQAGVCSDNNHTCCIPNDDQKCTNRGGMCEDDCSVQNKTEAEPATLCLNGKKCCVFEVVERTCLDCICLVEGFECNIPNPLCKDDGGSDACGPYQIHEDYWIDATPSPGGGMSISIRKPVLC</sequence>
<accession>A0ABM0M5X5</accession>
<feature type="chain" id="PRO_5046136652" description="lysozyme" evidence="7">
    <location>
        <begin position="22"/>
        <end position="167"/>
    </location>
</feature>
<dbReference type="Pfam" id="PF05497">
    <property type="entry name" value="Destabilase"/>
    <property type="match status" value="1"/>
</dbReference>
<keyword evidence="8" id="KW-1185">Reference proteome</keyword>
<feature type="signal peptide" evidence="7">
    <location>
        <begin position="1"/>
        <end position="21"/>
    </location>
</feature>
<keyword evidence="4" id="KW-0081">Bacteriolytic enzyme</keyword>
<evidence type="ECO:0000256" key="2">
    <source>
        <dbReference type="ARBA" id="ARBA00012732"/>
    </source>
</evidence>
<evidence type="ECO:0000256" key="6">
    <source>
        <dbReference type="ARBA" id="ARBA00023295"/>
    </source>
</evidence>
<name>A0ABM0M5X5_SACKO</name>
<evidence type="ECO:0000256" key="3">
    <source>
        <dbReference type="ARBA" id="ARBA00022529"/>
    </source>
</evidence>
<dbReference type="GeneID" id="102810012"/>
<dbReference type="EC" id="3.2.1.17" evidence="2"/>
<dbReference type="RefSeq" id="XP_006815416.1">
    <property type="nucleotide sequence ID" value="XM_006815353.1"/>
</dbReference>
<evidence type="ECO:0000313" key="8">
    <source>
        <dbReference type="Proteomes" id="UP000694865"/>
    </source>
</evidence>
<dbReference type="PROSITE" id="PS51909">
    <property type="entry name" value="LYSOZYME_I"/>
    <property type="match status" value="1"/>
</dbReference>
<dbReference type="InterPro" id="IPR008597">
    <property type="entry name" value="Invert_lysozyme"/>
</dbReference>
<comment type="catalytic activity">
    <reaction evidence="1">
        <text>Hydrolysis of (1-&gt;4)-beta-linkages between N-acetylmuramic acid and N-acetyl-D-glucosamine residues in a peptidoglycan and between N-acetyl-D-glucosamine residues in chitodextrins.</text>
        <dbReference type="EC" id="3.2.1.17"/>
    </reaction>
</comment>
<reference evidence="9" key="1">
    <citation type="submission" date="2025-08" db="UniProtKB">
        <authorList>
            <consortium name="RefSeq"/>
        </authorList>
    </citation>
    <scope>IDENTIFICATION</scope>
    <source>
        <tissue evidence="9">Testes</tissue>
    </source>
</reference>
<proteinExistence type="predicted"/>
<gene>
    <name evidence="9" type="primary">LOC102810012</name>
</gene>
<dbReference type="Gene3D" id="1.10.530.10">
    <property type="match status" value="1"/>
</dbReference>
<keyword evidence="5" id="KW-0378">Hydrolase</keyword>